<dbReference type="EMBL" id="GGFL01010013">
    <property type="protein sequence ID" value="MBW74191.1"/>
    <property type="molecule type" value="Transcribed_RNA"/>
</dbReference>
<reference evidence="1" key="1">
    <citation type="submission" date="2018-01" db="EMBL/GenBank/DDBJ databases">
        <title>An insight into the sialome of Amazonian anophelines.</title>
        <authorList>
            <person name="Ribeiro J.M."/>
            <person name="Scarpassa V."/>
            <person name="Calvo E."/>
        </authorList>
    </citation>
    <scope>NUCLEOTIDE SEQUENCE</scope>
</reference>
<organism evidence="1">
    <name type="scientific">Anopheles darlingi</name>
    <name type="common">Mosquito</name>
    <dbReference type="NCBI Taxonomy" id="43151"/>
    <lineage>
        <taxon>Eukaryota</taxon>
        <taxon>Metazoa</taxon>
        <taxon>Ecdysozoa</taxon>
        <taxon>Arthropoda</taxon>
        <taxon>Hexapoda</taxon>
        <taxon>Insecta</taxon>
        <taxon>Pterygota</taxon>
        <taxon>Neoptera</taxon>
        <taxon>Endopterygota</taxon>
        <taxon>Diptera</taxon>
        <taxon>Nematocera</taxon>
        <taxon>Culicoidea</taxon>
        <taxon>Culicidae</taxon>
        <taxon>Anophelinae</taxon>
        <taxon>Anopheles</taxon>
    </lineage>
</organism>
<sequence>MPHLVSSGSHTRFRSVLVIILAPFSTPNHSRALYNVCTKHCTHPRVYNNTWRNAGTCQTALFLRSADSTFVFGVESERGFHQLVQTHADRRGFTTIYAR</sequence>
<proteinExistence type="predicted"/>
<dbReference type="AlphaFoldDB" id="A0A2M4D9M5"/>
<accession>A0A2M4D9M5</accession>
<name>A0A2M4D9M5_ANODA</name>
<protein>
    <submittedName>
        <fullName evidence="1">Putative secreted protein</fullName>
    </submittedName>
</protein>
<evidence type="ECO:0000313" key="1">
    <source>
        <dbReference type="EMBL" id="MBW74191.1"/>
    </source>
</evidence>